<keyword evidence="3" id="KW-0687">Ribonucleoprotein</keyword>
<evidence type="ECO:0000256" key="2">
    <source>
        <dbReference type="ARBA" id="ARBA00022980"/>
    </source>
</evidence>
<dbReference type="GO" id="GO:0003735">
    <property type="term" value="F:structural constituent of ribosome"/>
    <property type="evidence" value="ECO:0007669"/>
    <property type="project" value="InterPro"/>
</dbReference>
<evidence type="ECO:0000256" key="3">
    <source>
        <dbReference type="ARBA" id="ARBA00023274"/>
    </source>
</evidence>
<proteinExistence type="inferred from homology"/>
<dbReference type="Proteomes" id="UP000760860">
    <property type="component" value="Unassembled WGS sequence"/>
</dbReference>
<dbReference type="GO" id="GO:0006412">
    <property type="term" value="P:translation"/>
    <property type="evidence" value="ECO:0007669"/>
    <property type="project" value="InterPro"/>
</dbReference>
<keyword evidence="2" id="KW-0689">Ribosomal protein</keyword>
<dbReference type="GO" id="GO:1990904">
    <property type="term" value="C:ribonucleoprotein complex"/>
    <property type="evidence" value="ECO:0007669"/>
    <property type="project" value="UniProtKB-KW"/>
</dbReference>
<dbReference type="GO" id="GO:0005840">
    <property type="term" value="C:ribosome"/>
    <property type="evidence" value="ECO:0007669"/>
    <property type="project" value="UniProtKB-KW"/>
</dbReference>
<dbReference type="InterPro" id="IPR013025">
    <property type="entry name" value="Ribosomal_uL23-like"/>
</dbReference>
<evidence type="ECO:0000313" key="4">
    <source>
        <dbReference type="EMBL" id="KAG3196283.1"/>
    </source>
</evidence>
<name>A0A8T1GRF7_9STRA</name>
<accession>A0A8T1GRF7</accession>
<evidence type="ECO:0000313" key="5">
    <source>
        <dbReference type="Proteomes" id="UP000760860"/>
    </source>
</evidence>
<protein>
    <submittedName>
        <fullName evidence="4">Uncharacterized protein</fullName>
    </submittedName>
</protein>
<reference evidence="4" key="1">
    <citation type="submission" date="2018-05" db="EMBL/GenBank/DDBJ databases">
        <title>Effector identification in a new, highly contiguous assembly of the strawberry crown rot pathogen Phytophthora cactorum.</title>
        <authorList>
            <person name="Armitage A.D."/>
            <person name="Nellist C.F."/>
            <person name="Bates H."/>
            <person name="Vickerstaff R.J."/>
            <person name="Harrison R.J."/>
        </authorList>
    </citation>
    <scope>NUCLEOTIDE SEQUENCE</scope>
    <source>
        <strain evidence="4">P421</strain>
    </source>
</reference>
<dbReference type="EMBL" id="RCMV01004100">
    <property type="protein sequence ID" value="KAG3196283.1"/>
    <property type="molecule type" value="Genomic_DNA"/>
</dbReference>
<gene>
    <name evidence="4" type="ORF">PC129_g24718</name>
</gene>
<dbReference type="SUPFAM" id="SSF54189">
    <property type="entry name" value="Ribosomal proteins S24e, L23 and L15e"/>
    <property type="match status" value="1"/>
</dbReference>
<dbReference type="InterPro" id="IPR012678">
    <property type="entry name" value="Ribosomal_uL23/eL15/eS24_sf"/>
</dbReference>
<comment type="caution">
    <text evidence="4">The sequence shown here is derived from an EMBL/GenBank/DDBJ whole genome shotgun (WGS) entry which is preliminary data.</text>
</comment>
<dbReference type="PANTHER" id="PTHR11620">
    <property type="entry name" value="60S RIBOSOMAL PROTEIN L23A"/>
    <property type="match status" value="1"/>
</dbReference>
<comment type="similarity">
    <text evidence="1">Belongs to the universal ribosomal protein uL23 family.</text>
</comment>
<dbReference type="InterPro" id="IPR012677">
    <property type="entry name" value="Nucleotide-bd_a/b_plait_sf"/>
</dbReference>
<dbReference type="Gene3D" id="3.30.70.330">
    <property type="match status" value="1"/>
</dbReference>
<sequence length="94" mass="10338">MDFWGTWILKHSKERPLIAPPPALQHTKQCTSPATFAGAKANKATIKLAIKKLYDIDTLKINTLIRPDGAKKAYARLTPDVEALDIAANKLSLV</sequence>
<dbReference type="AlphaFoldDB" id="A0A8T1GRF7"/>
<organism evidence="4 5">
    <name type="scientific">Phytophthora cactorum</name>
    <dbReference type="NCBI Taxonomy" id="29920"/>
    <lineage>
        <taxon>Eukaryota</taxon>
        <taxon>Sar</taxon>
        <taxon>Stramenopiles</taxon>
        <taxon>Oomycota</taxon>
        <taxon>Peronosporomycetes</taxon>
        <taxon>Peronosporales</taxon>
        <taxon>Peronosporaceae</taxon>
        <taxon>Phytophthora</taxon>
    </lineage>
</organism>
<evidence type="ECO:0000256" key="1">
    <source>
        <dbReference type="ARBA" id="ARBA00006700"/>
    </source>
</evidence>